<dbReference type="Proteomes" id="UP000246715">
    <property type="component" value="Segment"/>
</dbReference>
<organism evidence="1 2">
    <name type="scientific">Paramecium bursaria Chlorella virus MT325</name>
    <name type="common">PBCV-MT325</name>
    <dbReference type="NCBI Taxonomy" id="346932"/>
    <lineage>
        <taxon>Viruses</taxon>
        <taxon>Varidnaviria</taxon>
        <taxon>Bamfordvirae</taxon>
        <taxon>Nucleocytoviricota</taxon>
        <taxon>Megaviricetes</taxon>
        <taxon>Algavirales</taxon>
        <taxon>Phycodnaviridae</taxon>
        <taxon>Chlorovirus</taxon>
        <taxon>Chlorovirus conductrix</taxon>
        <taxon>Paramecium bursaria Chlorella virus A1</taxon>
    </lineage>
</organism>
<name>A7ITU4_PBCVM</name>
<evidence type="ECO:0000313" key="2">
    <source>
        <dbReference type="Proteomes" id="UP000246715"/>
    </source>
</evidence>
<proteinExistence type="predicted"/>
<dbReference type="EMBL" id="DQ491001">
    <property type="protein sequence ID" value="ABT13768.1"/>
    <property type="molecule type" value="Genomic_DNA"/>
</dbReference>
<accession>A7ITU4</accession>
<organismHost>
    <name type="scientific">Paramecium bursaria</name>
    <dbReference type="NCBI Taxonomy" id="74790"/>
</organismHost>
<sequence length="71" mass="8386">MLRKSQTLMQRNSVTRLRKSCENWISISPRKGFRKSFMNFRTEKTSQTFCCHTAYSTQKNGYACVNPHHLL</sequence>
<gene>
    <name evidence="1" type="primary">m214L</name>
    <name evidence="1" type="ORF">MT325_m214L</name>
</gene>
<reference evidence="1 2" key="1">
    <citation type="journal article" date="2007" name="Virology">
        <title>Sequence and annotation of the 314-kb MT325 and the 321-kb FR483 viruses that infect Chlorella Pbi.</title>
        <authorList>
            <person name="Fitzgerald L.A."/>
            <person name="Graves M.V."/>
            <person name="Li X."/>
            <person name="Feldblyum T."/>
            <person name="Hartigan J."/>
            <person name="Van Etten J.L."/>
        </authorList>
    </citation>
    <scope>NUCLEOTIDE SEQUENCE [LARGE SCALE GENOMIC DNA]</scope>
    <source>
        <strain evidence="1 2">MT325</strain>
    </source>
</reference>
<protein>
    <submittedName>
        <fullName evidence="1">Uncharacterized protein m214L</fullName>
    </submittedName>
</protein>
<evidence type="ECO:0000313" key="1">
    <source>
        <dbReference type="EMBL" id="ABT13768.1"/>
    </source>
</evidence>